<dbReference type="SUPFAM" id="SSF143875">
    <property type="entry name" value="ERH-like"/>
    <property type="match status" value="1"/>
</dbReference>
<name>A0A183HJ80_9BILA</name>
<protein>
    <submittedName>
        <fullName evidence="4">DUF1330 domain-containing protein</fullName>
    </submittedName>
</protein>
<dbReference type="Proteomes" id="UP000267606">
    <property type="component" value="Unassembled WGS sequence"/>
</dbReference>
<comment type="similarity">
    <text evidence="1">Belongs to the E(R) family.</text>
</comment>
<dbReference type="Pfam" id="PF01133">
    <property type="entry name" value="ER"/>
    <property type="match status" value="1"/>
</dbReference>
<dbReference type="InterPro" id="IPR035912">
    <property type="entry name" value="EHR_sf"/>
</dbReference>
<keyword evidence="3" id="KW-1185">Reference proteome</keyword>
<evidence type="ECO:0000313" key="3">
    <source>
        <dbReference type="Proteomes" id="UP000267606"/>
    </source>
</evidence>
<organism evidence="4">
    <name type="scientific">Onchocerca flexuosa</name>
    <dbReference type="NCBI Taxonomy" id="387005"/>
    <lineage>
        <taxon>Eukaryota</taxon>
        <taxon>Metazoa</taxon>
        <taxon>Ecdysozoa</taxon>
        <taxon>Nematoda</taxon>
        <taxon>Chromadorea</taxon>
        <taxon>Rhabditida</taxon>
        <taxon>Spirurina</taxon>
        <taxon>Spiruromorpha</taxon>
        <taxon>Filarioidea</taxon>
        <taxon>Onchocercidae</taxon>
        <taxon>Onchocerca</taxon>
    </lineage>
</organism>
<dbReference type="InterPro" id="IPR000781">
    <property type="entry name" value="ERH"/>
</dbReference>
<evidence type="ECO:0000256" key="1">
    <source>
        <dbReference type="ARBA" id="ARBA00007491"/>
    </source>
</evidence>
<dbReference type="EMBL" id="UZAJ01007953">
    <property type="protein sequence ID" value="VDO51478.1"/>
    <property type="molecule type" value="Genomic_DNA"/>
</dbReference>
<reference evidence="4" key="1">
    <citation type="submission" date="2016-06" db="UniProtKB">
        <authorList>
            <consortium name="WormBaseParasite"/>
        </authorList>
    </citation>
    <scope>IDENTIFICATION</scope>
</reference>
<gene>
    <name evidence="2" type="ORF">OFLC_LOCUS7545</name>
</gene>
<dbReference type="Gene3D" id="3.30.2260.10">
    <property type="entry name" value="Enhancer of rudimentary"/>
    <property type="match status" value="1"/>
</dbReference>
<reference evidence="2 3" key="2">
    <citation type="submission" date="2018-11" db="EMBL/GenBank/DDBJ databases">
        <authorList>
            <consortium name="Pathogen Informatics"/>
        </authorList>
    </citation>
    <scope>NUCLEOTIDE SEQUENCE [LARGE SCALE GENOMIC DNA]</scope>
</reference>
<dbReference type="STRING" id="387005.A0A183HJ80"/>
<sequence length="39" mass="4577">MESISSHTILLIQPVMRVESRTWSDYETTTDCMEGIRFI</sequence>
<dbReference type="WBParaSite" id="OFLC_0000754101-mRNA-1">
    <property type="protein sequence ID" value="OFLC_0000754101-mRNA-1"/>
    <property type="gene ID" value="OFLC_0000754101"/>
</dbReference>
<evidence type="ECO:0000313" key="2">
    <source>
        <dbReference type="EMBL" id="VDO51478.1"/>
    </source>
</evidence>
<accession>A0A183HJ80</accession>
<dbReference type="AlphaFoldDB" id="A0A183HJ80"/>
<evidence type="ECO:0000313" key="4">
    <source>
        <dbReference type="WBParaSite" id="OFLC_0000754101-mRNA-1"/>
    </source>
</evidence>
<proteinExistence type="inferred from homology"/>